<keyword evidence="1" id="KW-0697">Rotamase</keyword>
<dbReference type="InterPro" id="IPR046357">
    <property type="entry name" value="PPIase_dom_sf"/>
</dbReference>
<keyword evidence="2" id="KW-0472">Membrane</keyword>
<feature type="domain" description="PpiC" evidence="3">
    <location>
        <begin position="203"/>
        <end position="302"/>
    </location>
</feature>
<dbReference type="PANTHER" id="PTHR47245:SF2">
    <property type="entry name" value="PEPTIDYL-PROLYL CIS-TRANS ISOMERASE HP_0175-RELATED"/>
    <property type="match status" value="1"/>
</dbReference>
<evidence type="ECO:0000256" key="2">
    <source>
        <dbReference type="SAM" id="Phobius"/>
    </source>
</evidence>
<evidence type="ECO:0000259" key="3">
    <source>
        <dbReference type="PROSITE" id="PS50198"/>
    </source>
</evidence>
<accession>A0A2M6P0K8</accession>
<feature type="transmembrane region" description="Helical" evidence="2">
    <location>
        <begin position="27"/>
        <end position="51"/>
    </location>
</feature>
<protein>
    <recommendedName>
        <fullName evidence="3">PpiC domain-containing protein</fullName>
    </recommendedName>
</protein>
<dbReference type="InterPro" id="IPR050245">
    <property type="entry name" value="PrsA_foldase"/>
</dbReference>
<dbReference type="SUPFAM" id="SSF109998">
    <property type="entry name" value="Triger factor/SurA peptide-binding domain-like"/>
    <property type="match status" value="1"/>
</dbReference>
<evidence type="ECO:0000313" key="4">
    <source>
        <dbReference type="EMBL" id="PIR77244.1"/>
    </source>
</evidence>
<dbReference type="InterPro" id="IPR000297">
    <property type="entry name" value="PPIase_PpiC"/>
</dbReference>
<keyword evidence="2" id="KW-0812">Transmembrane</keyword>
<proteinExistence type="predicted"/>
<dbReference type="SUPFAM" id="SSF54534">
    <property type="entry name" value="FKBP-like"/>
    <property type="match status" value="1"/>
</dbReference>
<dbReference type="PROSITE" id="PS50198">
    <property type="entry name" value="PPIC_PPIASE_2"/>
    <property type="match status" value="1"/>
</dbReference>
<dbReference type="Pfam" id="PF13616">
    <property type="entry name" value="Rotamase_3"/>
    <property type="match status" value="1"/>
</dbReference>
<dbReference type="AlphaFoldDB" id="A0A2M6P0K8"/>
<evidence type="ECO:0000256" key="1">
    <source>
        <dbReference type="PROSITE-ProRule" id="PRU00278"/>
    </source>
</evidence>
<organism evidence="4 5">
    <name type="scientific">Candidatus Magasanikbacteria bacterium CG10_big_fil_rev_8_21_14_0_10_38_6</name>
    <dbReference type="NCBI Taxonomy" id="1974647"/>
    <lineage>
        <taxon>Bacteria</taxon>
        <taxon>Candidatus Magasanikiibacteriota</taxon>
    </lineage>
</organism>
<sequence length="338" mass="37686">MDMQEQPAIKAEAPVSSPEKKKNNLRVFVIGLLGAIVVIGGGVIGGSAYAAKNVSTHPFVMSMADTFHFAAVKVNDREVPYTAYIRDLTALKSFYKKVSEQPVPITDEQISDQVLVRLTANTILAELAQKFDVKVSDEDLAPEREKVLSEFPSEEEAQTQIMDLYGWTFDEFVDNVVRPLALEDKLQQVFLDPNFAVDDTYMVEEVHARHILFQPEADESDDSVKARAQVVLDRIKAGEDFATLALEFGTDGTKDVGGDLGFFARGLMVPEFEAAAFVLEPGQLSDELVQTQFGYHIVQVDEKRMNKDFTTFVNTQLEQADIELKLNVHDPFADITKQ</sequence>
<dbReference type="EMBL" id="PFBW01000152">
    <property type="protein sequence ID" value="PIR77244.1"/>
    <property type="molecule type" value="Genomic_DNA"/>
</dbReference>
<dbReference type="Gene3D" id="3.10.50.40">
    <property type="match status" value="1"/>
</dbReference>
<evidence type="ECO:0000313" key="5">
    <source>
        <dbReference type="Proteomes" id="UP000228528"/>
    </source>
</evidence>
<name>A0A2M6P0K8_9BACT</name>
<keyword evidence="2" id="KW-1133">Transmembrane helix</keyword>
<dbReference type="Proteomes" id="UP000228528">
    <property type="component" value="Unassembled WGS sequence"/>
</dbReference>
<dbReference type="InterPro" id="IPR027304">
    <property type="entry name" value="Trigger_fact/SurA_dom_sf"/>
</dbReference>
<comment type="caution">
    <text evidence="4">The sequence shown here is derived from an EMBL/GenBank/DDBJ whole genome shotgun (WGS) entry which is preliminary data.</text>
</comment>
<dbReference type="GO" id="GO:0003755">
    <property type="term" value="F:peptidyl-prolyl cis-trans isomerase activity"/>
    <property type="evidence" value="ECO:0007669"/>
    <property type="project" value="UniProtKB-KW"/>
</dbReference>
<reference evidence="5" key="1">
    <citation type="submission" date="2017-09" db="EMBL/GenBank/DDBJ databases">
        <title>Depth-based differentiation of microbial function through sediment-hosted aquifers and enrichment of novel symbionts in the deep terrestrial subsurface.</title>
        <authorList>
            <person name="Probst A.J."/>
            <person name="Ladd B."/>
            <person name="Jarett J.K."/>
            <person name="Geller-Mcgrath D.E."/>
            <person name="Sieber C.M.K."/>
            <person name="Emerson J.B."/>
            <person name="Anantharaman K."/>
            <person name="Thomas B.C."/>
            <person name="Malmstrom R."/>
            <person name="Stieglmeier M."/>
            <person name="Klingl A."/>
            <person name="Woyke T."/>
            <person name="Ryan C.M."/>
            <person name="Banfield J.F."/>
        </authorList>
    </citation>
    <scope>NUCLEOTIDE SEQUENCE [LARGE SCALE GENOMIC DNA]</scope>
</reference>
<keyword evidence="1" id="KW-0413">Isomerase</keyword>
<gene>
    <name evidence="4" type="ORF">COU30_03530</name>
</gene>
<dbReference type="PANTHER" id="PTHR47245">
    <property type="entry name" value="PEPTIDYLPROLYL ISOMERASE"/>
    <property type="match status" value="1"/>
</dbReference>